<dbReference type="EMBL" id="CAJHNJ030000063">
    <property type="protein sequence ID" value="CAG9133530.1"/>
    <property type="molecule type" value="Genomic_DNA"/>
</dbReference>
<keyword evidence="3" id="KW-1185">Reference proteome</keyword>
<keyword evidence="1" id="KW-1133">Transmembrane helix</keyword>
<feature type="transmembrane region" description="Helical" evidence="1">
    <location>
        <begin position="20"/>
        <end position="45"/>
    </location>
</feature>
<proteinExistence type="predicted"/>
<feature type="transmembrane region" description="Helical" evidence="1">
    <location>
        <begin position="57"/>
        <end position="81"/>
    </location>
</feature>
<reference evidence="2" key="1">
    <citation type="submission" date="2020-11" db="EMBL/GenBank/DDBJ databases">
        <authorList>
            <person name="Whiteford S."/>
        </authorList>
    </citation>
    <scope>NUCLEOTIDE SEQUENCE</scope>
</reference>
<accession>A0A8S4FZE5</accession>
<sequence length="109" mass="12024">MVRKFRTIIPSLHVTLHPCVSALTIAVVNLALFAGVSLVYIMWVLPGLLPWGGGGGAWFLSLCHLLGALAPWCGSFLYHLFMNHAPRRRALPPALAARYARHMGLAEHW</sequence>
<name>A0A8S4FZE5_PLUXY</name>
<keyword evidence="1" id="KW-0812">Transmembrane</keyword>
<comment type="caution">
    <text evidence="2">The sequence shown here is derived from an EMBL/GenBank/DDBJ whole genome shotgun (WGS) entry which is preliminary data.</text>
</comment>
<keyword evidence="1" id="KW-0472">Membrane</keyword>
<evidence type="ECO:0000313" key="3">
    <source>
        <dbReference type="Proteomes" id="UP000653454"/>
    </source>
</evidence>
<evidence type="ECO:0000313" key="2">
    <source>
        <dbReference type="EMBL" id="CAG9133530.1"/>
    </source>
</evidence>
<dbReference type="AlphaFoldDB" id="A0A8S4FZE5"/>
<gene>
    <name evidence="2" type="ORF">PLXY2_LOCUS11779</name>
</gene>
<protein>
    <submittedName>
        <fullName evidence="2">(diamondback moth) hypothetical protein</fullName>
    </submittedName>
</protein>
<dbReference type="Proteomes" id="UP000653454">
    <property type="component" value="Unassembled WGS sequence"/>
</dbReference>
<organism evidence="2 3">
    <name type="scientific">Plutella xylostella</name>
    <name type="common">Diamondback moth</name>
    <name type="synonym">Plutella maculipennis</name>
    <dbReference type="NCBI Taxonomy" id="51655"/>
    <lineage>
        <taxon>Eukaryota</taxon>
        <taxon>Metazoa</taxon>
        <taxon>Ecdysozoa</taxon>
        <taxon>Arthropoda</taxon>
        <taxon>Hexapoda</taxon>
        <taxon>Insecta</taxon>
        <taxon>Pterygota</taxon>
        <taxon>Neoptera</taxon>
        <taxon>Endopterygota</taxon>
        <taxon>Lepidoptera</taxon>
        <taxon>Glossata</taxon>
        <taxon>Ditrysia</taxon>
        <taxon>Yponomeutoidea</taxon>
        <taxon>Plutellidae</taxon>
        <taxon>Plutella</taxon>
    </lineage>
</organism>
<evidence type="ECO:0000256" key="1">
    <source>
        <dbReference type="SAM" id="Phobius"/>
    </source>
</evidence>